<sequence length="58" mass="6200">MGPLGYIPRYCDANDLARRRPSTGHVDADGCPVATILEYRPRVGLAEATGCARRIGGL</sequence>
<reference evidence="1" key="1">
    <citation type="submission" date="2022-09" db="EMBL/GenBank/DDBJ databases">
        <title>Enrichment on poylsaccharides allowed isolation of novel metabolic and taxonomic groups of Haloarchaea.</title>
        <authorList>
            <person name="Sorokin D.Y."/>
            <person name="Elcheninov A.G."/>
            <person name="Khizhniak T.V."/>
            <person name="Kolganova T.V."/>
            <person name="Kublanov I.V."/>
        </authorList>
    </citation>
    <scope>NUCLEOTIDE SEQUENCE</scope>
    <source>
        <strain evidence="1">AArc-xg1-1</strain>
    </source>
</reference>
<accession>A0AAP3E3M1</accession>
<evidence type="ECO:0000313" key="1">
    <source>
        <dbReference type="EMBL" id="MCU4743796.1"/>
    </source>
</evidence>
<evidence type="ECO:0000313" key="2">
    <source>
        <dbReference type="Proteomes" id="UP001321018"/>
    </source>
</evidence>
<name>A0AAP3E3M1_9EURY</name>
<organism evidence="1 2">
    <name type="scientific">Natronoglomus mannanivorans</name>
    <dbReference type="NCBI Taxonomy" id="2979990"/>
    <lineage>
        <taxon>Archaea</taxon>
        <taxon>Methanobacteriati</taxon>
        <taxon>Methanobacteriota</taxon>
        <taxon>Stenosarchaea group</taxon>
        <taxon>Halobacteria</taxon>
        <taxon>Halobacteriales</taxon>
        <taxon>Natrialbaceae</taxon>
        <taxon>Natronoglomus</taxon>
    </lineage>
</organism>
<protein>
    <submittedName>
        <fullName evidence="1">Uncharacterized protein</fullName>
    </submittedName>
</protein>
<dbReference type="RefSeq" id="WP_338005607.1">
    <property type="nucleotide sequence ID" value="NZ_JAOPKA010000018.1"/>
</dbReference>
<gene>
    <name evidence="1" type="ORF">OB960_20635</name>
</gene>
<dbReference type="Proteomes" id="UP001321018">
    <property type="component" value="Unassembled WGS sequence"/>
</dbReference>
<proteinExistence type="predicted"/>
<dbReference type="AlphaFoldDB" id="A0AAP3E3M1"/>
<comment type="caution">
    <text evidence="1">The sequence shown here is derived from an EMBL/GenBank/DDBJ whole genome shotgun (WGS) entry which is preliminary data.</text>
</comment>
<dbReference type="EMBL" id="JAOPKA010000018">
    <property type="protein sequence ID" value="MCU4743796.1"/>
    <property type="molecule type" value="Genomic_DNA"/>
</dbReference>